<protein>
    <submittedName>
        <fullName evidence="1">Uncharacterized protein</fullName>
    </submittedName>
</protein>
<evidence type="ECO:0000313" key="2">
    <source>
        <dbReference type="Proteomes" id="UP000179807"/>
    </source>
</evidence>
<name>A0A1J4JYD2_9EUKA</name>
<comment type="caution">
    <text evidence="1">The sequence shown here is derived from an EMBL/GenBank/DDBJ whole genome shotgun (WGS) entry which is preliminary data.</text>
</comment>
<dbReference type="SUPFAM" id="SSF48371">
    <property type="entry name" value="ARM repeat"/>
    <property type="match status" value="1"/>
</dbReference>
<gene>
    <name evidence="1" type="ORF">TRFO_30329</name>
</gene>
<dbReference type="RefSeq" id="XP_068355638.1">
    <property type="nucleotide sequence ID" value="XM_068507291.1"/>
</dbReference>
<reference evidence="1" key="1">
    <citation type="submission" date="2016-10" db="EMBL/GenBank/DDBJ databases">
        <authorList>
            <person name="Benchimol M."/>
            <person name="Almeida L.G."/>
            <person name="Vasconcelos A.T."/>
            <person name="Perreira-Neves A."/>
            <person name="Rosa I.A."/>
            <person name="Tasca T."/>
            <person name="Bogo M.R."/>
            <person name="de Souza W."/>
        </authorList>
    </citation>
    <scope>NUCLEOTIDE SEQUENCE [LARGE SCALE GENOMIC DNA]</scope>
    <source>
        <strain evidence="1">K</strain>
    </source>
</reference>
<sequence>MNEFVKLFVSKKILEFLNANISTLDFFTFLDNCIGVITSPVWKENIPPEIHEFLTNELNKPQYPFMFAEYFFNRDDVILQRAALTLFNRSLYKTISLFNEEQLKKISEILTRFVMIRNQELLSFLPRTIVHTFSFIGKQWDGFYKIITLYTEDPGYFKFCSECILILISTQENLDVVKHFGPGLIHLGLFSENHNDFFSSFRILLSLPVSPQFANFYEYIIQVASESLEKFDYILFRRFWARLSNFHLDGNEKFVEIAFHFLNLEIDTDFKEILLFYLCHNVSVLQQEQVLLLMKIYIKLLKEIEEHVNVLMQHFYFSCTTEQFQYCLSFFIYKMGKLMQKGNVLIAMFLFQDILSFQPKALLPYIDSFFLPMIEKLIVNSIEVTDFFTSYLTSSICNTIDYYSFFSHIFSLLGSSSDYDIRCGCYDVIIAYGTHMNEFSGWLFPILLQNISSIPPDDILLYLEAVFATFNPSLTFNEEVTGKLFAFIQNLLQHNDEDISIKAACFTLKLMAMHSHDFSSLFMISLGIIKNNPQNDGTYDALRNYIRYFGPQYIEDLAPSIFDEGVDFLNNQSRFMCVSSLIKYYPGASELPEADNFLRAIIDGHLEFGNPSHLEMISHVRFGKYFVRFFALVNQKVRMIYLSRKDLVYGYCKIIRKMVKHLPSDVNPVNVTKCVETTFDHIIHHHDVNTVSQSTNIIVELGRAMAILKIDKIHFLIGLLLQISASGDFDILLDAMKLFEHCLISQVVTPEEVINYNTLANIVMEKIRIDIHLTQLFNMLSVFPHQMIIRNWPSLVEFWSGMANFNNFPGAKSILAAILCKYMSLFSDLFSAPLALECINEFPPIERKQTMIFVQALLVFITNAYPPEIRARSLQKIKTYLLWSPNRTKFYKVSRELDEYISQNFSNSD</sequence>
<dbReference type="GeneID" id="94841995"/>
<evidence type="ECO:0000313" key="1">
    <source>
        <dbReference type="EMBL" id="OHT02502.1"/>
    </source>
</evidence>
<dbReference type="Proteomes" id="UP000179807">
    <property type="component" value="Unassembled WGS sequence"/>
</dbReference>
<proteinExistence type="predicted"/>
<dbReference type="VEuPathDB" id="TrichDB:TRFO_30329"/>
<organism evidence="1 2">
    <name type="scientific">Tritrichomonas foetus</name>
    <dbReference type="NCBI Taxonomy" id="1144522"/>
    <lineage>
        <taxon>Eukaryota</taxon>
        <taxon>Metamonada</taxon>
        <taxon>Parabasalia</taxon>
        <taxon>Tritrichomonadida</taxon>
        <taxon>Tritrichomonadidae</taxon>
        <taxon>Tritrichomonas</taxon>
    </lineage>
</organism>
<dbReference type="InterPro" id="IPR016024">
    <property type="entry name" value="ARM-type_fold"/>
</dbReference>
<accession>A0A1J4JYD2</accession>
<dbReference type="EMBL" id="MLAK01000864">
    <property type="protein sequence ID" value="OHT02502.1"/>
    <property type="molecule type" value="Genomic_DNA"/>
</dbReference>
<dbReference type="AlphaFoldDB" id="A0A1J4JYD2"/>
<keyword evidence="2" id="KW-1185">Reference proteome</keyword>